<evidence type="ECO:0000256" key="6">
    <source>
        <dbReference type="ARBA" id="ARBA00023136"/>
    </source>
</evidence>
<dbReference type="Pfam" id="PF13190">
    <property type="entry name" value="PDGLE"/>
    <property type="match status" value="1"/>
</dbReference>
<feature type="domain" description="PDGLE" evidence="8">
    <location>
        <begin position="224"/>
        <end position="340"/>
    </location>
</feature>
<feature type="transmembrane region" description="Helical" evidence="7">
    <location>
        <begin position="223"/>
        <end position="243"/>
    </location>
</feature>
<evidence type="ECO:0000256" key="4">
    <source>
        <dbReference type="ARBA" id="ARBA00022692"/>
    </source>
</evidence>
<feature type="transmembrane region" description="Helical" evidence="7">
    <location>
        <begin position="146"/>
        <end position="171"/>
    </location>
</feature>
<dbReference type="PANTHER" id="PTHR34229">
    <property type="entry name" value="METAL TRANSPORT PROTEIN HI_1621-RELATED"/>
    <property type="match status" value="1"/>
</dbReference>
<keyword evidence="12" id="KW-1185">Reference proteome</keyword>
<dbReference type="EMBL" id="CP096574">
    <property type="protein sequence ID" value="UPU38127.1"/>
    <property type="molecule type" value="Genomic_DNA"/>
</dbReference>
<evidence type="ECO:0000313" key="11">
    <source>
        <dbReference type="Proteomes" id="UP000568888"/>
    </source>
</evidence>
<name>A0A6V8MUV3_9BACT</name>
<dbReference type="Proteomes" id="UP000831485">
    <property type="component" value="Chromosome"/>
</dbReference>
<feature type="transmembrane region" description="Helical" evidence="7">
    <location>
        <begin position="317"/>
        <end position="338"/>
    </location>
</feature>
<keyword evidence="3" id="KW-1003">Cell membrane</keyword>
<feature type="transmembrane region" description="Helical" evidence="7">
    <location>
        <begin position="72"/>
        <end position="98"/>
    </location>
</feature>
<dbReference type="EMBL" id="BLXY01000002">
    <property type="protein sequence ID" value="GFO63343.1"/>
    <property type="molecule type" value="Genomic_DNA"/>
</dbReference>
<reference evidence="11" key="1">
    <citation type="submission" date="2020-06" db="EMBL/GenBank/DDBJ databases">
        <title>Draft genomic sequecing of Geomonas sp. Red736.</title>
        <authorList>
            <person name="Itoh H."/>
            <person name="Xu Z.X."/>
            <person name="Ushijima N."/>
            <person name="Masuda Y."/>
            <person name="Shiratori Y."/>
            <person name="Senoo K."/>
        </authorList>
    </citation>
    <scope>NUCLEOTIDE SEQUENCE [LARGE SCALE GENOMIC DNA]</scope>
    <source>
        <strain evidence="11">Red736</strain>
    </source>
</reference>
<gene>
    <name evidence="9" type="primary">nikMN</name>
    <name evidence="9" type="ORF">GMPD_12620</name>
    <name evidence="10" type="ORF">M1B72_10575</name>
</gene>
<feature type="transmembrane region" description="Helical" evidence="7">
    <location>
        <begin position="104"/>
        <end position="125"/>
    </location>
</feature>
<reference evidence="10" key="3">
    <citation type="submission" date="2022-04" db="EMBL/GenBank/DDBJ databases">
        <authorList>
            <person name="Liu G."/>
        </authorList>
    </citation>
    <scope>NUCLEOTIDE SEQUENCE</scope>
    <source>
        <strain evidence="10">RG22</strain>
    </source>
</reference>
<keyword evidence="5 7" id="KW-1133">Transmembrane helix</keyword>
<feature type="transmembrane region" description="Helical" evidence="7">
    <location>
        <begin position="183"/>
        <end position="202"/>
    </location>
</feature>
<evidence type="ECO:0000256" key="7">
    <source>
        <dbReference type="SAM" id="Phobius"/>
    </source>
</evidence>
<dbReference type="InterPro" id="IPR002751">
    <property type="entry name" value="CbiM/NikMN"/>
</dbReference>
<proteinExistence type="predicted"/>
<feature type="transmembrane region" description="Helical" evidence="7">
    <location>
        <begin position="39"/>
        <end position="60"/>
    </location>
</feature>
<dbReference type="PANTHER" id="PTHR34229:SF1">
    <property type="entry name" value="METAL TRANSPORT PROTEIN HI_1621-RELATED"/>
    <property type="match status" value="1"/>
</dbReference>
<accession>A0A6V8MUV3</accession>
<evidence type="ECO:0000256" key="3">
    <source>
        <dbReference type="ARBA" id="ARBA00022475"/>
    </source>
</evidence>
<dbReference type="Pfam" id="PF01891">
    <property type="entry name" value="CbiM"/>
    <property type="match status" value="1"/>
</dbReference>
<keyword evidence="4 7" id="KW-0812">Transmembrane</keyword>
<sequence length="350" mass="35485">MHMADALLSPTVGAAMWAVSAGGVALGSARLRRERDDRLAPLMGVLGGFLFAAQMINFSIPGTGSSGHLTGGILLAILLGPSAAFLTVASVLMIQAFFFADGGLLALGCNIFNLGMIPALLVYPLCYRRLVGPAPGRRREAAVTMFSALIAMQLGALCVVLETAVSGISALPLDKFLLLMQPIHLAIGLVEGAVTLAVVSFLRKARPELLTRGNRPSAVSGRVVLASVLVGAVLVAGGLSRFASEKPDGLEWSVAKVAGQASLSEHRAGVGGFLAALQKKTARFPEYQAVPAAVPGSASASASSAPQAGAVAGKGSAVAGIVGTVVSVLLVAGSAFLLRRSNRGAVAPEA</sequence>
<dbReference type="InterPro" id="IPR025937">
    <property type="entry name" value="PDGLE_dom"/>
</dbReference>
<dbReference type="AlphaFoldDB" id="A0A6V8MUV3"/>
<dbReference type="Proteomes" id="UP000568888">
    <property type="component" value="Unassembled WGS sequence"/>
</dbReference>
<reference evidence="9" key="2">
    <citation type="journal article" date="2021" name="Int. J. Syst. Evol. Microbiol.">
        <title>Geomonas silvestris sp. nov., Geomonas paludis sp. nov. and Geomonas limicola sp. nov., isolated from terrestrial environments, and emended description of the genus Geomonas.</title>
        <authorList>
            <person name="Itoh H."/>
            <person name="Xu Z."/>
            <person name="Masuda Y."/>
            <person name="Ushijima N."/>
            <person name="Hayakawa C."/>
            <person name="Shiratori Y."/>
            <person name="Senoo K."/>
        </authorList>
    </citation>
    <scope>NUCLEOTIDE SEQUENCE</scope>
    <source>
        <strain evidence="9">Red736</strain>
    </source>
</reference>
<keyword evidence="2" id="KW-0813">Transport</keyword>
<evidence type="ECO:0000313" key="10">
    <source>
        <dbReference type="EMBL" id="UPU38127.1"/>
    </source>
</evidence>
<protein>
    <submittedName>
        <fullName evidence="9">Cobalamin biosynthesis protein CbiM</fullName>
    </submittedName>
    <submittedName>
        <fullName evidence="10">Energy-coupling factor ABC transporter permease</fullName>
    </submittedName>
</protein>
<evidence type="ECO:0000259" key="8">
    <source>
        <dbReference type="Pfam" id="PF13190"/>
    </source>
</evidence>
<dbReference type="RefSeq" id="WP_183346213.1">
    <property type="nucleotide sequence ID" value="NZ_BLXY01000002.1"/>
</dbReference>
<dbReference type="GO" id="GO:0000041">
    <property type="term" value="P:transition metal ion transport"/>
    <property type="evidence" value="ECO:0007669"/>
    <property type="project" value="InterPro"/>
</dbReference>
<evidence type="ECO:0000313" key="9">
    <source>
        <dbReference type="EMBL" id="GFO63343.1"/>
    </source>
</evidence>
<evidence type="ECO:0000256" key="2">
    <source>
        <dbReference type="ARBA" id="ARBA00022448"/>
    </source>
</evidence>
<evidence type="ECO:0000256" key="1">
    <source>
        <dbReference type="ARBA" id="ARBA00004651"/>
    </source>
</evidence>
<comment type="subcellular location">
    <subcellularLocation>
        <location evidence="1">Cell membrane</location>
        <topology evidence="1">Multi-pass membrane protein</topology>
    </subcellularLocation>
</comment>
<evidence type="ECO:0000256" key="5">
    <source>
        <dbReference type="ARBA" id="ARBA00022989"/>
    </source>
</evidence>
<keyword evidence="6 7" id="KW-0472">Membrane</keyword>
<evidence type="ECO:0000313" key="12">
    <source>
        <dbReference type="Proteomes" id="UP000831485"/>
    </source>
</evidence>
<dbReference type="GO" id="GO:0005886">
    <property type="term" value="C:plasma membrane"/>
    <property type="evidence" value="ECO:0007669"/>
    <property type="project" value="UniProtKB-SubCell"/>
</dbReference>
<dbReference type="Gene3D" id="1.10.1760.20">
    <property type="match status" value="1"/>
</dbReference>
<organism evidence="9 11">
    <name type="scientific">Geomonas paludis</name>
    <dbReference type="NCBI Taxonomy" id="2740185"/>
    <lineage>
        <taxon>Bacteria</taxon>
        <taxon>Pseudomonadati</taxon>
        <taxon>Thermodesulfobacteriota</taxon>
        <taxon>Desulfuromonadia</taxon>
        <taxon>Geobacterales</taxon>
        <taxon>Geobacteraceae</taxon>
        <taxon>Geomonas</taxon>
    </lineage>
</organism>